<evidence type="ECO:0000256" key="2">
    <source>
        <dbReference type="ARBA" id="ARBA00008111"/>
    </source>
</evidence>
<dbReference type="InterPro" id="IPR011993">
    <property type="entry name" value="PH-like_dom_sf"/>
</dbReference>
<feature type="region of interest" description="Disordered" evidence="6">
    <location>
        <begin position="161"/>
        <end position="185"/>
    </location>
</feature>
<evidence type="ECO:0000256" key="6">
    <source>
        <dbReference type="SAM" id="MobiDB-lite"/>
    </source>
</evidence>
<reference evidence="9 10" key="1">
    <citation type="submission" date="2020-02" db="EMBL/GenBank/DDBJ databases">
        <title>A chromosome-scale genome assembly of the black bullhead catfish (Ameiurus melas).</title>
        <authorList>
            <person name="Wen M."/>
            <person name="Zham M."/>
            <person name="Cabau C."/>
            <person name="Klopp C."/>
            <person name="Donnadieu C."/>
            <person name="Roques C."/>
            <person name="Bouchez O."/>
            <person name="Lampietro C."/>
            <person name="Jouanno E."/>
            <person name="Herpin A."/>
            <person name="Louis A."/>
            <person name="Berthelot C."/>
            <person name="Parey E."/>
            <person name="Roest-Crollius H."/>
            <person name="Braasch I."/>
            <person name="Postlethwait J."/>
            <person name="Robinson-Rechavi M."/>
            <person name="Echchiki A."/>
            <person name="Begum T."/>
            <person name="Montfort J."/>
            <person name="Schartl M."/>
            <person name="Bobe J."/>
            <person name="Guiguen Y."/>
        </authorList>
    </citation>
    <scope>NUCLEOTIDE SEQUENCE [LARGE SCALE GENOMIC DNA]</scope>
    <source>
        <strain evidence="9">M_S1</strain>
        <tissue evidence="9">Blood</tissue>
    </source>
</reference>
<dbReference type="GO" id="GO:0012505">
    <property type="term" value="C:endomembrane system"/>
    <property type="evidence" value="ECO:0007669"/>
    <property type="project" value="UniProtKB-SubCell"/>
</dbReference>
<protein>
    <recommendedName>
        <fullName evidence="8">PID domain-containing protein</fullName>
    </recommendedName>
</protein>
<dbReference type="PANTHER" id="PTHR28556:SF5">
    <property type="entry name" value="TRANSMEMBRANE PROTEIN 106C"/>
    <property type="match status" value="1"/>
</dbReference>
<dbReference type="EMBL" id="JAAGNN010000017">
    <property type="protein sequence ID" value="KAF4077828.1"/>
    <property type="molecule type" value="Genomic_DNA"/>
</dbReference>
<dbReference type="InterPro" id="IPR048509">
    <property type="entry name" value="TMEM106_C"/>
</dbReference>
<comment type="similarity">
    <text evidence="2">Belongs to the TMEM106 family.</text>
</comment>
<accession>A0A7J6A8P6</accession>
<dbReference type="AlphaFoldDB" id="A0A7J6A8P6"/>
<feature type="domain" description="PID" evidence="8">
    <location>
        <begin position="10"/>
        <end position="127"/>
    </location>
</feature>
<keyword evidence="3 7" id="KW-0812">Transmembrane</keyword>
<keyword evidence="5 7" id="KW-0472">Membrane</keyword>
<evidence type="ECO:0000313" key="10">
    <source>
        <dbReference type="Proteomes" id="UP000593565"/>
    </source>
</evidence>
<dbReference type="Proteomes" id="UP000593565">
    <property type="component" value="Unassembled WGS sequence"/>
</dbReference>
<keyword evidence="4 7" id="KW-1133">Transmembrane helix</keyword>
<evidence type="ECO:0000259" key="8">
    <source>
        <dbReference type="PROSITE" id="PS01179"/>
    </source>
</evidence>
<evidence type="ECO:0000256" key="3">
    <source>
        <dbReference type="ARBA" id="ARBA00022692"/>
    </source>
</evidence>
<evidence type="ECO:0000256" key="5">
    <source>
        <dbReference type="ARBA" id="ARBA00023136"/>
    </source>
</evidence>
<evidence type="ECO:0000256" key="1">
    <source>
        <dbReference type="ARBA" id="ARBA00004308"/>
    </source>
</evidence>
<evidence type="ECO:0000256" key="7">
    <source>
        <dbReference type="SAM" id="Phobius"/>
    </source>
</evidence>
<dbReference type="InterPro" id="IPR009790">
    <property type="entry name" value="TMEM106"/>
</dbReference>
<feature type="compositionally biased region" description="Basic and acidic residues" evidence="6">
    <location>
        <begin position="176"/>
        <end position="185"/>
    </location>
</feature>
<evidence type="ECO:0000256" key="4">
    <source>
        <dbReference type="ARBA" id="ARBA00022989"/>
    </source>
</evidence>
<dbReference type="PANTHER" id="PTHR28556">
    <property type="entry name" value="TRANSMEMBRANE PROTEIN 106B"/>
    <property type="match status" value="1"/>
</dbReference>
<dbReference type="InterPro" id="IPR048511">
    <property type="entry name" value="TMEM106_N"/>
</dbReference>
<sequence length="482" mass="54131">MSDSENESEISFSVKFLGRLEVVRPTGMEILMEAAEALQTEKKKEKKKKKVHLFFSRSSIDILEHKTKFMVHSCPLSSVSFCAVHQFQSKLFGFMAKHPATDSHHCYVFQSTKFSHLLVSVIGDAFQTSRRSDNVRGSRDLVVEALRHKNKVLQRENAELRKKLQEKGGMDSTEELTDHSDTEQRTSHGLAFIRTELMGSLCSRHSGSVGGVRRMGGAEDSALVERVDDDSLDGRDRQEDIARFPYVEFTGRDSITCPTCQGSGRIPSDQVNELVALIPYSDQRLQPQRTKQYVGLSVIVCLFVCSLVTFFMFPRPVLVEDGGIQSVVIHFDHDNSRVLINMTNALNFNNQNFFTVLVDSVNSQVLYMKTVIGTQQLDNIISIQPLSQRQMNFTVTVEISGSLSYVYAFCTMASIKVHNIVVFTQTSVKTSYVVRSAQNTLEAYRYIDCGANSTLHHPPDLHGSVLTHSGRRTLYAHTGSTH</sequence>
<gene>
    <name evidence="9" type="ORF">AMELA_G00192590</name>
</gene>
<dbReference type="Pfam" id="PF07092">
    <property type="entry name" value="TMEM106"/>
    <property type="match status" value="1"/>
</dbReference>
<proteinExistence type="inferred from homology"/>
<keyword evidence="10" id="KW-1185">Reference proteome</keyword>
<dbReference type="SUPFAM" id="SSF50729">
    <property type="entry name" value="PH domain-like"/>
    <property type="match status" value="1"/>
</dbReference>
<organism evidence="9 10">
    <name type="scientific">Ameiurus melas</name>
    <name type="common">Black bullhead</name>
    <name type="synonym">Silurus melas</name>
    <dbReference type="NCBI Taxonomy" id="219545"/>
    <lineage>
        <taxon>Eukaryota</taxon>
        <taxon>Metazoa</taxon>
        <taxon>Chordata</taxon>
        <taxon>Craniata</taxon>
        <taxon>Vertebrata</taxon>
        <taxon>Euteleostomi</taxon>
        <taxon>Actinopterygii</taxon>
        <taxon>Neopterygii</taxon>
        <taxon>Teleostei</taxon>
        <taxon>Ostariophysi</taxon>
        <taxon>Siluriformes</taxon>
        <taxon>Ictaluridae</taxon>
        <taxon>Ameiurus</taxon>
    </lineage>
</organism>
<dbReference type="Pfam" id="PF00640">
    <property type="entry name" value="PID"/>
    <property type="match status" value="1"/>
</dbReference>
<name>A0A7J6A8P6_AMEME</name>
<feature type="transmembrane region" description="Helical" evidence="7">
    <location>
        <begin position="293"/>
        <end position="313"/>
    </location>
</feature>
<dbReference type="Gene3D" id="2.30.29.30">
    <property type="entry name" value="Pleckstrin-homology domain (PH domain)/Phosphotyrosine-binding domain (PTB)"/>
    <property type="match status" value="1"/>
</dbReference>
<dbReference type="Pfam" id="PF21002">
    <property type="entry name" value="TMEM106_N"/>
    <property type="match status" value="1"/>
</dbReference>
<comment type="subcellular location">
    <subcellularLocation>
        <location evidence="1">Endomembrane system</location>
    </subcellularLocation>
</comment>
<dbReference type="SMART" id="SM00462">
    <property type="entry name" value="PTB"/>
    <property type="match status" value="1"/>
</dbReference>
<dbReference type="InterPro" id="IPR006020">
    <property type="entry name" value="PTB/PI_dom"/>
</dbReference>
<evidence type="ECO:0000313" key="9">
    <source>
        <dbReference type="EMBL" id="KAF4077828.1"/>
    </source>
</evidence>
<comment type="caution">
    <text evidence="9">The sequence shown here is derived from an EMBL/GenBank/DDBJ whole genome shotgun (WGS) entry which is preliminary data.</text>
</comment>
<dbReference type="PROSITE" id="PS01179">
    <property type="entry name" value="PID"/>
    <property type="match status" value="1"/>
</dbReference>